<keyword evidence="5" id="KW-1185">Reference proteome</keyword>
<dbReference type="Proteomes" id="UP000646877">
    <property type="component" value="Unassembled WGS sequence"/>
</dbReference>
<dbReference type="RefSeq" id="WP_045964906.1">
    <property type="nucleotide sequence ID" value="NZ_CBCSDF010000010.1"/>
</dbReference>
<dbReference type="EMBL" id="CP137578">
    <property type="protein sequence ID" value="WOX28231.1"/>
    <property type="molecule type" value="Genomic_DNA"/>
</dbReference>
<proteinExistence type="predicted"/>
<reference evidence="2" key="1">
    <citation type="submission" date="2019-10" db="EMBL/GenBank/DDBJ databases">
        <authorList>
            <person name="Paulsen S."/>
        </authorList>
    </citation>
    <scope>NUCLEOTIDE SEQUENCE</scope>
    <source>
        <strain evidence="2">LMG 19692</strain>
    </source>
</reference>
<dbReference type="GeneID" id="98337185"/>
<evidence type="ECO:0000313" key="4">
    <source>
        <dbReference type="Proteomes" id="UP000646877"/>
    </source>
</evidence>
<organism evidence="2 4">
    <name type="scientific">Pseudoalteromonas maricaloris</name>
    <dbReference type="NCBI Taxonomy" id="184924"/>
    <lineage>
        <taxon>Bacteria</taxon>
        <taxon>Pseudomonadati</taxon>
        <taxon>Pseudomonadota</taxon>
        <taxon>Gammaproteobacteria</taxon>
        <taxon>Alteromonadales</taxon>
        <taxon>Pseudoalteromonadaceae</taxon>
        <taxon>Pseudoalteromonas</taxon>
    </lineage>
</organism>
<evidence type="ECO:0000313" key="2">
    <source>
        <dbReference type="EMBL" id="NLR21691.1"/>
    </source>
</evidence>
<sequence length="60" mass="6572">MKLLNRHFVKKLLLTKPKNKLIYTQPIYITSAKLVSGGSTGKIGDDPKVETENVTADLGS</sequence>
<feature type="region of interest" description="Disordered" evidence="1">
    <location>
        <begin position="36"/>
        <end position="60"/>
    </location>
</feature>
<reference evidence="3 5" key="2">
    <citation type="submission" date="2023-10" db="EMBL/GenBank/DDBJ databases">
        <title>To unveil natural product biosynthetic capacity in Pseudoalteromonas.</title>
        <authorList>
            <person name="Wang J."/>
        </authorList>
    </citation>
    <scope>NUCLEOTIDE SEQUENCE [LARGE SCALE GENOMIC DNA]</scope>
    <source>
        <strain evidence="3 5">DSM 15914</strain>
    </source>
</reference>
<evidence type="ECO:0000256" key="1">
    <source>
        <dbReference type="SAM" id="MobiDB-lite"/>
    </source>
</evidence>
<accession>A0A8I2H7P3</accession>
<evidence type="ECO:0000313" key="5">
    <source>
        <dbReference type="Proteomes" id="UP001304419"/>
    </source>
</evidence>
<protein>
    <submittedName>
        <fullName evidence="2">Uncharacterized protein</fullName>
    </submittedName>
</protein>
<dbReference type="Proteomes" id="UP001304419">
    <property type="component" value="Chromosome 1"/>
</dbReference>
<name>A0A8I2H7P3_9GAMM</name>
<dbReference type="EMBL" id="WEIA01000005">
    <property type="protein sequence ID" value="NLR21691.1"/>
    <property type="molecule type" value="Genomic_DNA"/>
</dbReference>
<evidence type="ECO:0000313" key="3">
    <source>
        <dbReference type="EMBL" id="WOX28231.1"/>
    </source>
</evidence>
<dbReference type="AlphaFoldDB" id="A0A8I2H7P3"/>
<gene>
    <name evidence="2" type="ORF">F9Y85_10230</name>
    <name evidence="3" type="ORF">R5H13_16620</name>
</gene>